<reference evidence="6" key="1">
    <citation type="submission" date="2021-01" db="EMBL/GenBank/DDBJ databases">
        <authorList>
            <person name="Kaushik A."/>
        </authorList>
    </citation>
    <scope>NUCLEOTIDE SEQUENCE</scope>
    <source>
        <strain evidence="5">AG4-R118</strain>
        <strain evidence="6">AG4-RS23</strain>
    </source>
</reference>
<keyword evidence="3" id="KW-0472">Membrane</keyword>
<feature type="transmembrane region" description="Helical" evidence="3">
    <location>
        <begin position="75"/>
        <end position="92"/>
    </location>
</feature>
<sequence length="872" mass="94503">MSNPTPEASQTVEVAPGASSPTSGASTPTVHSSTDPSPVKDNIRKFDFGFLPIPRYAVGLLLISPLGDLVRRRQLLLLLGIMIGAFTLGMALAPTKNIFGGLSLIMGVFTVVPQIMIPLAADLAPPERRASAISIVLSGLLLGILFARVISGIIADFASWRIIYWMSCGIQFANVFAMWLFVPDYPAKNTGLSYFGILYTMARYAVTEPTLIQCCLIGFLSSAVFVNFWVNLTFLLDDAPYNYSTLAIGLFGLIGMLGVMTAPLVGRFVDKLNGWTTTLIAIMVGIGFQAIYTGAAGINIGAVVVSCFGLDVASQMNQVSNSSRIYAIEPLARARMNAVFIISLFLGQVMGTSVGTQVYLKYGWRPSGALALGFYGLQLIFLFLRGHKVPRKTWLGWKSGPKEVTESTSSNKAQEPSRDPEAQEHSTTGSLIIRSNASTASSPLVLTLPPHTGSVEMSTAELWYEPHEAHGVTASIVASFISFTSVITLFTLLTWAAVTGRGPTERPFLKTHIGAYFLSLMTADLSQAVGGILNIRWVAARHVSVGRFCTAQAAIKQFSNVGSALWSIVIAIHTFRLLFFNGHTSDAVCLATLVVVWGGIITIVVVGPTVIQTTSKGDYFGITGYWCWITKDYSVERLCLEYLFMFVSAGISVIVYTMVFFRLRGNLIAEGYRIRILSVNSSRAWNLEAGRAVMESNTMSVAWQLMWYPVSYTFTILPIAASRWAEFSGATVPFGAKMFASFVFMLSGFINTLLFIATRRVLPPIKLRRKSMSGTSNAHPGISINISVHATRTQQISSANGEPSYLITLPPPKFSHIGGQAYELEDCSRLPSVPEKAEPRLSGESTGISVATGKDGYDTEDGLCRDGGPRVL</sequence>
<feature type="compositionally biased region" description="Basic and acidic residues" evidence="2">
    <location>
        <begin position="415"/>
        <end position="424"/>
    </location>
</feature>
<dbReference type="Proteomes" id="UP000663888">
    <property type="component" value="Unassembled WGS sequence"/>
</dbReference>
<feature type="transmembrane region" description="Helical" evidence="3">
    <location>
        <begin position="98"/>
        <end position="120"/>
    </location>
</feature>
<feature type="transmembrane region" description="Helical" evidence="3">
    <location>
        <begin position="298"/>
        <end position="317"/>
    </location>
</feature>
<dbReference type="EMBL" id="CAJMWX010001044">
    <property type="protein sequence ID" value="CAE6452582.1"/>
    <property type="molecule type" value="Genomic_DNA"/>
</dbReference>
<feature type="transmembrane region" description="Helical" evidence="3">
    <location>
        <begin position="162"/>
        <end position="182"/>
    </location>
</feature>
<dbReference type="SUPFAM" id="SSF81321">
    <property type="entry name" value="Family A G protein-coupled receptor-like"/>
    <property type="match status" value="1"/>
</dbReference>
<dbReference type="Pfam" id="PF07690">
    <property type="entry name" value="MFS_1"/>
    <property type="match status" value="1"/>
</dbReference>
<feature type="transmembrane region" description="Helical" evidence="3">
    <location>
        <begin position="132"/>
        <end position="150"/>
    </location>
</feature>
<dbReference type="GO" id="GO:0016020">
    <property type="term" value="C:membrane"/>
    <property type="evidence" value="ECO:0007669"/>
    <property type="project" value="UniProtKB-SubCell"/>
</dbReference>
<organism evidence="6 7">
    <name type="scientific">Rhizoctonia solani</name>
    <dbReference type="NCBI Taxonomy" id="456999"/>
    <lineage>
        <taxon>Eukaryota</taxon>
        <taxon>Fungi</taxon>
        <taxon>Dikarya</taxon>
        <taxon>Basidiomycota</taxon>
        <taxon>Agaricomycotina</taxon>
        <taxon>Agaricomycetes</taxon>
        <taxon>Cantharellales</taxon>
        <taxon>Ceratobasidiaceae</taxon>
        <taxon>Rhizoctonia</taxon>
    </lineage>
</organism>
<comment type="subcellular location">
    <subcellularLocation>
        <location evidence="1">Membrane</location>
        <topology evidence="1">Multi-pass membrane protein</topology>
    </subcellularLocation>
</comment>
<evidence type="ECO:0000313" key="7">
    <source>
        <dbReference type="Proteomes" id="UP000663861"/>
    </source>
</evidence>
<dbReference type="EMBL" id="CAJMWY010004056">
    <property type="protein sequence ID" value="CAE6516422.1"/>
    <property type="molecule type" value="Genomic_DNA"/>
</dbReference>
<dbReference type="PANTHER" id="PTHR42910:SF1">
    <property type="entry name" value="MAJOR FACILITATOR SUPERFAMILY (MFS) PROFILE DOMAIN-CONTAINING PROTEIN"/>
    <property type="match status" value="1"/>
</dbReference>
<keyword evidence="3" id="KW-0812">Transmembrane</keyword>
<feature type="transmembrane region" description="Helical" evidence="3">
    <location>
        <begin position="642"/>
        <end position="663"/>
    </location>
</feature>
<dbReference type="InterPro" id="IPR036259">
    <property type="entry name" value="MFS_trans_sf"/>
</dbReference>
<evidence type="ECO:0000313" key="5">
    <source>
        <dbReference type="EMBL" id="CAE6452582.1"/>
    </source>
</evidence>
<dbReference type="GO" id="GO:0022857">
    <property type="term" value="F:transmembrane transporter activity"/>
    <property type="evidence" value="ECO:0007669"/>
    <property type="project" value="InterPro"/>
</dbReference>
<feature type="transmembrane region" description="Helical" evidence="3">
    <location>
        <begin position="338"/>
        <end position="360"/>
    </location>
</feature>
<evidence type="ECO:0000259" key="4">
    <source>
        <dbReference type="PROSITE" id="PS50850"/>
    </source>
</evidence>
<keyword evidence="3" id="KW-1133">Transmembrane helix</keyword>
<feature type="transmembrane region" description="Helical" evidence="3">
    <location>
        <begin position="563"/>
        <end position="580"/>
    </location>
</feature>
<proteinExistence type="predicted"/>
<feature type="transmembrane region" description="Helical" evidence="3">
    <location>
        <begin position="476"/>
        <end position="498"/>
    </location>
</feature>
<evidence type="ECO:0000256" key="3">
    <source>
        <dbReference type="SAM" id="Phobius"/>
    </source>
</evidence>
<feature type="region of interest" description="Disordered" evidence="2">
    <location>
        <begin position="1"/>
        <end position="38"/>
    </location>
</feature>
<name>A0A8H3D7F8_9AGAM</name>
<feature type="transmembrane region" description="Helical" evidence="3">
    <location>
        <begin position="242"/>
        <end position="265"/>
    </location>
</feature>
<dbReference type="Proteomes" id="UP000663861">
    <property type="component" value="Unassembled WGS sequence"/>
</dbReference>
<accession>A0A8H3D7F8</accession>
<feature type="compositionally biased region" description="Polar residues" evidence="2">
    <location>
        <begin position="1"/>
        <end position="12"/>
    </location>
</feature>
<feature type="region of interest" description="Disordered" evidence="2">
    <location>
        <begin position="400"/>
        <end position="429"/>
    </location>
</feature>
<feature type="transmembrane region" description="Helical" evidence="3">
    <location>
        <begin position="272"/>
        <end position="292"/>
    </location>
</feature>
<feature type="compositionally biased region" description="Low complexity" evidence="2">
    <location>
        <begin position="15"/>
        <end position="29"/>
    </location>
</feature>
<feature type="transmembrane region" description="Helical" evidence="3">
    <location>
        <begin position="741"/>
        <end position="762"/>
    </location>
</feature>
<comment type="caution">
    <text evidence="6">The sequence shown here is derived from an EMBL/GenBank/DDBJ whole genome shotgun (WGS) entry which is preliminary data.</text>
</comment>
<feature type="transmembrane region" description="Helical" evidence="3">
    <location>
        <begin position="701"/>
        <end position="721"/>
    </location>
</feature>
<evidence type="ECO:0000256" key="2">
    <source>
        <dbReference type="SAM" id="MobiDB-lite"/>
    </source>
</evidence>
<dbReference type="CDD" id="cd17324">
    <property type="entry name" value="MFS_NepI_like"/>
    <property type="match status" value="1"/>
</dbReference>
<dbReference type="PANTHER" id="PTHR42910">
    <property type="entry name" value="TRANSPORTER SCO4007-RELATED"/>
    <property type="match status" value="1"/>
</dbReference>
<evidence type="ECO:0000313" key="6">
    <source>
        <dbReference type="EMBL" id="CAE6516422.1"/>
    </source>
</evidence>
<dbReference type="InterPro" id="IPR011701">
    <property type="entry name" value="MFS"/>
</dbReference>
<evidence type="ECO:0000256" key="1">
    <source>
        <dbReference type="ARBA" id="ARBA00004141"/>
    </source>
</evidence>
<dbReference type="Gene3D" id="1.20.1070.10">
    <property type="entry name" value="Rhodopsin 7-helix transmembrane proteins"/>
    <property type="match status" value="1"/>
</dbReference>
<dbReference type="SUPFAM" id="SSF103473">
    <property type="entry name" value="MFS general substrate transporter"/>
    <property type="match status" value="1"/>
</dbReference>
<protein>
    <recommendedName>
        <fullName evidence="4">Major facilitator superfamily (MFS) profile domain-containing protein</fullName>
    </recommendedName>
</protein>
<dbReference type="AlphaFoldDB" id="A0A8H3D7F8"/>
<feature type="transmembrane region" description="Helical" evidence="3">
    <location>
        <begin position="211"/>
        <end position="230"/>
    </location>
</feature>
<gene>
    <name evidence="6" type="ORF">RDB_LOCUS147357</name>
    <name evidence="5" type="ORF">RDB_LOCUS72052</name>
</gene>
<dbReference type="Gene3D" id="1.20.1250.20">
    <property type="entry name" value="MFS general substrate transporter like domains"/>
    <property type="match status" value="1"/>
</dbReference>
<feature type="transmembrane region" description="Helical" evidence="3">
    <location>
        <begin position="587"/>
        <end position="611"/>
    </location>
</feature>
<dbReference type="InterPro" id="IPR020846">
    <property type="entry name" value="MFS_dom"/>
</dbReference>
<feature type="compositionally biased region" description="Basic and acidic residues" evidence="2">
    <location>
        <begin position="862"/>
        <end position="872"/>
    </location>
</feature>
<feature type="domain" description="Major facilitator superfamily (MFS) profile" evidence="4">
    <location>
        <begin position="1"/>
        <end position="390"/>
    </location>
</feature>
<feature type="transmembrane region" description="Helical" evidence="3">
    <location>
        <begin position="366"/>
        <end position="384"/>
    </location>
</feature>
<feature type="transmembrane region" description="Helical" evidence="3">
    <location>
        <begin position="46"/>
        <end position="63"/>
    </location>
</feature>
<dbReference type="PROSITE" id="PS50850">
    <property type="entry name" value="MFS"/>
    <property type="match status" value="1"/>
</dbReference>
<feature type="region of interest" description="Disordered" evidence="2">
    <location>
        <begin position="833"/>
        <end position="872"/>
    </location>
</feature>